<name>A6P0S2_9FIRM</name>
<gene>
    <name evidence="2" type="ORF">BACCAP_04088</name>
</gene>
<sequence>MGQAVDPHFDPHNFRKNKRKSPKIRRFQDFLELLPRFELGTSSLPRMRSTD</sequence>
<organism evidence="2 3">
    <name type="scientific">Pseudoflavonifractor capillosus ATCC 29799</name>
    <dbReference type="NCBI Taxonomy" id="411467"/>
    <lineage>
        <taxon>Bacteria</taxon>
        <taxon>Bacillati</taxon>
        <taxon>Bacillota</taxon>
        <taxon>Clostridia</taxon>
        <taxon>Eubacteriales</taxon>
        <taxon>Oscillospiraceae</taxon>
        <taxon>Pseudoflavonifractor</taxon>
    </lineage>
</organism>
<evidence type="ECO:0000313" key="3">
    <source>
        <dbReference type="Proteomes" id="UP000003639"/>
    </source>
</evidence>
<proteinExistence type="predicted"/>
<evidence type="ECO:0000256" key="1">
    <source>
        <dbReference type="SAM" id="MobiDB-lite"/>
    </source>
</evidence>
<dbReference type="EMBL" id="AAXG02000044">
    <property type="protein sequence ID" value="EDM98060.1"/>
    <property type="molecule type" value="Genomic_DNA"/>
</dbReference>
<comment type="caution">
    <text evidence="2">The sequence shown here is derived from an EMBL/GenBank/DDBJ whole genome shotgun (WGS) entry which is preliminary data.</text>
</comment>
<reference evidence="2 3" key="2">
    <citation type="submission" date="2007-06" db="EMBL/GenBank/DDBJ databases">
        <title>Draft genome sequence of Pseudoflavonifractor capillosus ATCC 29799.</title>
        <authorList>
            <person name="Sudarsanam P."/>
            <person name="Ley R."/>
            <person name="Guruge J."/>
            <person name="Turnbaugh P.J."/>
            <person name="Mahowald M."/>
            <person name="Liep D."/>
            <person name="Gordon J."/>
        </authorList>
    </citation>
    <scope>NUCLEOTIDE SEQUENCE [LARGE SCALE GENOMIC DNA]</scope>
    <source>
        <strain evidence="2 3">ATCC 29799</strain>
    </source>
</reference>
<dbReference type="Proteomes" id="UP000003639">
    <property type="component" value="Unassembled WGS sequence"/>
</dbReference>
<accession>A6P0S2</accession>
<feature type="region of interest" description="Disordered" evidence="1">
    <location>
        <begin position="1"/>
        <end position="21"/>
    </location>
</feature>
<reference evidence="2 3" key="1">
    <citation type="submission" date="2007-04" db="EMBL/GenBank/DDBJ databases">
        <authorList>
            <person name="Fulton L."/>
            <person name="Clifton S."/>
            <person name="Fulton B."/>
            <person name="Xu J."/>
            <person name="Minx P."/>
            <person name="Pepin K.H."/>
            <person name="Johnson M."/>
            <person name="Thiruvilangam P."/>
            <person name="Bhonagiri V."/>
            <person name="Nash W.E."/>
            <person name="Mardis E.R."/>
            <person name="Wilson R.K."/>
        </authorList>
    </citation>
    <scope>NUCLEOTIDE SEQUENCE [LARGE SCALE GENOMIC DNA]</scope>
    <source>
        <strain evidence="2 3">ATCC 29799</strain>
    </source>
</reference>
<evidence type="ECO:0000313" key="2">
    <source>
        <dbReference type="EMBL" id="EDM98060.1"/>
    </source>
</evidence>
<dbReference type="AlphaFoldDB" id="A6P0S2"/>
<keyword evidence="3" id="KW-1185">Reference proteome</keyword>
<protein>
    <submittedName>
        <fullName evidence="2">Uncharacterized protein</fullName>
    </submittedName>
</protein>